<dbReference type="EMBL" id="VNHW01000006">
    <property type="protein sequence ID" value="TYP87575.1"/>
    <property type="molecule type" value="Genomic_DNA"/>
</dbReference>
<accession>A0A5S5CVE9</accession>
<gene>
    <name evidence="2" type="ORF">BD833_106166</name>
</gene>
<feature type="transmembrane region" description="Helical" evidence="1">
    <location>
        <begin position="208"/>
        <end position="229"/>
    </location>
</feature>
<dbReference type="InterPro" id="IPR009339">
    <property type="entry name" value="DUF998"/>
</dbReference>
<dbReference type="RefSeq" id="WP_166533227.1">
    <property type="nucleotide sequence ID" value="NZ_VNHW01000006.1"/>
</dbReference>
<dbReference type="AlphaFoldDB" id="A0A5S5CVE9"/>
<reference evidence="2 3" key="1">
    <citation type="submission" date="2019-07" db="EMBL/GenBank/DDBJ databases">
        <title>Genomic Encyclopedia of Archaeal and Bacterial Type Strains, Phase II (KMG-II): from individual species to whole genera.</title>
        <authorList>
            <person name="Goeker M."/>
        </authorList>
    </citation>
    <scope>NUCLEOTIDE SEQUENCE [LARGE SCALE GENOMIC DNA]</scope>
    <source>
        <strain evidence="2 3">DSM 46842</strain>
    </source>
</reference>
<keyword evidence="1" id="KW-1133">Transmembrane helix</keyword>
<comment type="caution">
    <text evidence="2">The sequence shown here is derived from an EMBL/GenBank/DDBJ whole genome shotgun (WGS) entry which is preliminary data.</text>
</comment>
<feature type="transmembrane region" description="Helical" evidence="1">
    <location>
        <begin position="144"/>
        <end position="166"/>
    </location>
</feature>
<feature type="transmembrane region" description="Helical" evidence="1">
    <location>
        <begin position="173"/>
        <end position="196"/>
    </location>
</feature>
<keyword evidence="1" id="KW-0812">Transmembrane</keyword>
<protein>
    <submittedName>
        <fullName evidence="2">Uncharacterized protein DUF998</fullName>
    </submittedName>
</protein>
<feature type="transmembrane region" description="Helical" evidence="1">
    <location>
        <begin position="33"/>
        <end position="54"/>
    </location>
</feature>
<evidence type="ECO:0000313" key="2">
    <source>
        <dbReference type="EMBL" id="TYP87575.1"/>
    </source>
</evidence>
<keyword evidence="3" id="KW-1185">Reference proteome</keyword>
<proteinExistence type="predicted"/>
<sequence>MTALSAPPRPGAATAVAAEVRPVAGTGSRSAPWFPVVLLGVAVAVLAGIGTDVVGDNTLDSMLSDAVHRPAGGWWLAGCIVGVEIAAAGTALGVHRGMAAGARRTAVLGLLALWSVGLAAVAAFPTDLPGLDTTAWGRVHQVAAAVAMVVPSVVGLLVAAACSLPARRALRGAAVGLGGLGASFLALHVPVVSTGADPVPGIGLVERLLLAGTAATAVLVAAGLAGAEASPPAAEGGLR</sequence>
<dbReference type="Proteomes" id="UP000322499">
    <property type="component" value="Unassembled WGS sequence"/>
</dbReference>
<evidence type="ECO:0000256" key="1">
    <source>
        <dbReference type="SAM" id="Phobius"/>
    </source>
</evidence>
<keyword evidence="1" id="KW-0472">Membrane</keyword>
<feature type="transmembrane region" description="Helical" evidence="1">
    <location>
        <begin position="106"/>
        <end position="124"/>
    </location>
</feature>
<organism evidence="2 3">
    <name type="scientific">Blastococcus xanthinilyticus</name>
    <dbReference type="NCBI Taxonomy" id="1564164"/>
    <lineage>
        <taxon>Bacteria</taxon>
        <taxon>Bacillati</taxon>
        <taxon>Actinomycetota</taxon>
        <taxon>Actinomycetes</taxon>
        <taxon>Geodermatophilales</taxon>
        <taxon>Geodermatophilaceae</taxon>
        <taxon>Blastococcus</taxon>
    </lineage>
</organism>
<feature type="transmembrane region" description="Helical" evidence="1">
    <location>
        <begin position="74"/>
        <end position="94"/>
    </location>
</feature>
<evidence type="ECO:0000313" key="3">
    <source>
        <dbReference type="Proteomes" id="UP000322499"/>
    </source>
</evidence>
<name>A0A5S5CVE9_9ACTN</name>
<dbReference type="Pfam" id="PF06197">
    <property type="entry name" value="DUF998"/>
    <property type="match status" value="1"/>
</dbReference>